<protein>
    <submittedName>
        <fullName evidence="3">Uncharacterized protein</fullName>
    </submittedName>
</protein>
<organism evidence="3 4">
    <name type="scientific">Myriangium duriaei CBS 260.36</name>
    <dbReference type="NCBI Taxonomy" id="1168546"/>
    <lineage>
        <taxon>Eukaryota</taxon>
        <taxon>Fungi</taxon>
        <taxon>Dikarya</taxon>
        <taxon>Ascomycota</taxon>
        <taxon>Pezizomycotina</taxon>
        <taxon>Dothideomycetes</taxon>
        <taxon>Dothideomycetidae</taxon>
        <taxon>Myriangiales</taxon>
        <taxon>Myriangiaceae</taxon>
        <taxon>Myriangium</taxon>
    </lineage>
</organism>
<reference evidence="3" key="1">
    <citation type="journal article" date="2020" name="Stud. Mycol.">
        <title>101 Dothideomycetes genomes: a test case for predicting lifestyles and emergence of pathogens.</title>
        <authorList>
            <person name="Haridas S."/>
            <person name="Albert R."/>
            <person name="Binder M."/>
            <person name="Bloem J."/>
            <person name="Labutti K."/>
            <person name="Salamov A."/>
            <person name="Andreopoulos B."/>
            <person name="Baker S."/>
            <person name="Barry K."/>
            <person name="Bills G."/>
            <person name="Bluhm B."/>
            <person name="Cannon C."/>
            <person name="Castanera R."/>
            <person name="Culley D."/>
            <person name="Daum C."/>
            <person name="Ezra D."/>
            <person name="Gonzalez J."/>
            <person name="Henrissat B."/>
            <person name="Kuo A."/>
            <person name="Liang C."/>
            <person name="Lipzen A."/>
            <person name="Lutzoni F."/>
            <person name="Magnuson J."/>
            <person name="Mondo S."/>
            <person name="Nolan M."/>
            <person name="Ohm R."/>
            <person name="Pangilinan J."/>
            <person name="Park H.-J."/>
            <person name="Ramirez L."/>
            <person name="Alfaro M."/>
            <person name="Sun H."/>
            <person name="Tritt A."/>
            <person name="Yoshinaga Y."/>
            <person name="Zwiers L.-H."/>
            <person name="Turgeon B."/>
            <person name="Goodwin S."/>
            <person name="Spatafora J."/>
            <person name="Crous P."/>
            <person name="Grigoriev I."/>
        </authorList>
    </citation>
    <scope>NUCLEOTIDE SEQUENCE</scope>
    <source>
        <strain evidence="3">CBS 260.36</strain>
    </source>
</reference>
<dbReference type="EMBL" id="ML996081">
    <property type="protein sequence ID" value="KAF2157535.1"/>
    <property type="molecule type" value="Genomic_DNA"/>
</dbReference>
<feature type="compositionally biased region" description="Basic residues" evidence="2">
    <location>
        <begin position="1"/>
        <end position="11"/>
    </location>
</feature>
<name>A0A9P4JBE0_9PEZI</name>
<feature type="compositionally biased region" description="Polar residues" evidence="2">
    <location>
        <begin position="170"/>
        <end position="188"/>
    </location>
</feature>
<evidence type="ECO:0000313" key="4">
    <source>
        <dbReference type="Proteomes" id="UP000799439"/>
    </source>
</evidence>
<evidence type="ECO:0000256" key="1">
    <source>
        <dbReference type="SAM" id="Coils"/>
    </source>
</evidence>
<feature type="compositionally biased region" description="Polar residues" evidence="2">
    <location>
        <begin position="12"/>
        <end position="26"/>
    </location>
</feature>
<evidence type="ECO:0000313" key="3">
    <source>
        <dbReference type="EMBL" id="KAF2157535.1"/>
    </source>
</evidence>
<feature type="region of interest" description="Disordered" evidence="2">
    <location>
        <begin position="1"/>
        <end position="26"/>
    </location>
</feature>
<dbReference type="AlphaFoldDB" id="A0A9P4JBE0"/>
<gene>
    <name evidence="3" type="ORF">K461DRAFT_317618</name>
</gene>
<dbReference type="Proteomes" id="UP000799439">
    <property type="component" value="Unassembled WGS sequence"/>
</dbReference>
<proteinExistence type="predicted"/>
<accession>A0A9P4JBE0</accession>
<keyword evidence="1" id="KW-0175">Coiled coil</keyword>
<sequence>MMTKGGKRKSGQSHANTSAKKAKYDQNSLLVEQHTTWLQPVHSSRKIDFATSKPEFGMEWQAYHGESEAGSDSNNQHSNIVIRLPLPPSIQQRRSPTETWAQQHCMQERWPNQNDAEKASLNSENPIKLPSYASFLKPPALKSRAPSSFLDPYQSSDDVPPMKFEDDVQDNPTATSPQRSVTLSSGRPSTPALHPLGVETIMQQMTQLDSEVQMLTRNMDRVQQLYVKRLAVLETRVSDLEPYTGYDVHISGL</sequence>
<feature type="coiled-coil region" evidence="1">
    <location>
        <begin position="198"/>
        <end position="225"/>
    </location>
</feature>
<feature type="region of interest" description="Disordered" evidence="2">
    <location>
        <begin position="146"/>
        <end position="192"/>
    </location>
</feature>
<comment type="caution">
    <text evidence="3">The sequence shown here is derived from an EMBL/GenBank/DDBJ whole genome shotgun (WGS) entry which is preliminary data.</text>
</comment>
<evidence type="ECO:0000256" key="2">
    <source>
        <dbReference type="SAM" id="MobiDB-lite"/>
    </source>
</evidence>
<keyword evidence="4" id="KW-1185">Reference proteome</keyword>